<feature type="transmembrane region" description="Helical" evidence="1">
    <location>
        <begin position="234"/>
        <end position="254"/>
    </location>
</feature>
<feature type="signal peptide" evidence="2">
    <location>
        <begin position="1"/>
        <end position="20"/>
    </location>
</feature>
<keyword evidence="4" id="KW-1185">Reference proteome</keyword>
<dbReference type="Proteomes" id="UP000094172">
    <property type="component" value="Unassembled WGS sequence"/>
</dbReference>
<dbReference type="RefSeq" id="WP_069444282.1">
    <property type="nucleotide sequence ID" value="NZ_LPWE01000011.1"/>
</dbReference>
<keyword evidence="1" id="KW-1133">Transmembrane helix</keyword>
<dbReference type="Pfam" id="PF13795">
    <property type="entry name" value="HupE_UreJ_2"/>
    <property type="match status" value="1"/>
</dbReference>
<dbReference type="InterPro" id="IPR032809">
    <property type="entry name" value="Put_HupE_UreJ"/>
</dbReference>
<comment type="caution">
    <text evidence="3">The sequence shown here is derived from an EMBL/GenBank/DDBJ whole genome shotgun (WGS) entry which is preliminary data.</text>
</comment>
<feature type="transmembrane region" description="Helical" evidence="1">
    <location>
        <begin position="302"/>
        <end position="321"/>
    </location>
</feature>
<organism evidence="3 4">
    <name type="scientific">Methyloceanibacter stevinii</name>
    <dbReference type="NCBI Taxonomy" id="1774970"/>
    <lineage>
        <taxon>Bacteria</taxon>
        <taxon>Pseudomonadati</taxon>
        <taxon>Pseudomonadota</taxon>
        <taxon>Alphaproteobacteria</taxon>
        <taxon>Hyphomicrobiales</taxon>
        <taxon>Hyphomicrobiaceae</taxon>
        <taxon>Methyloceanibacter</taxon>
    </lineage>
</organism>
<feature type="transmembrane region" description="Helical" evidence="1">
    <location>
        <begin position="144"/>
        <end position="168"/>
    </location>
</feature>
<feature type="transmembrane region" description="Helical" evidence="1">
    <location>
        <begin position="266"/>
        <end position="293"/>
    </location>
</feature>
<keyword evidence="1" id="KW-0472">Membrane</keyword>
<keyword evidence="1" id="KW-0812">Transmembrane</keyword>
<keyword evidence="2" id="KW-0732">Signal</keyword>
<name>A0A1E3VNB1_9HYPH</name>
<evidence type="ECO:0000256" key="1">
    <source>
        <dbReference type="SAM" id="Phobius"/>
    </source>
</evidence>
<dbReference type="AlphaFoldDB" id="A0A1E3VNB1"/>
<protein>
    <recommendedName>
        <fullName evidence="5">HupE / UreJ protein</fullName>
    </recommendedName>
</protein>
<proteinExistence type="predicted"/>
<evidence type="ECO:0000256" key="2">
    <source>
        <dbReference type="SAM" id="SignalP"/>
    </source>
</evidence>
<dbReference type="EMBL" id="LPWE01000011">
    <property type="protein sequence ID" value="ODR94982.1"/>
    <property type="molecule type" value="Genomic_DNA"/>
</dbReference>
<evidence type="ECO:0000313" key="4">
    <source>
        <dbReference type="Proteomes" id="UP000094172"/>
    </source>
</evidence>
<evidence type="ECO:0008006" key="5">
    <source>
        <dbReference type="Google" id="ProtNLM"/>
    </source>
</evidence>
<feature type="transmembrane region" description="Helical" evidence="1">
    <location>
        <begin position="203"/>
        <end position="222"/>
    </location>
</feature>
<reference evidence="3 4" key="1">
    <citation type="journal article" date="2016" name="Environ. Microbiol.">
        <title>New Methyloceanibacter diversity from North Sea sediments includes methanotroph containing solely the soluble methane monooxygenase.</title>
        <authorList>
            <person name="Vekeman B."/>
            <person name="Kerckhof F.M."/>
            <person name="Cremers G."/>
            <person name="de Vos P."/>
            <person name="Vandamme P."/>
            <person name="Boon N."/>
            <person name="Op den Camp H.J."/>
            <person name="Heylen K."/>
        </authorList>
    </citation>
    <scope>NUCLEOTIDE SEQUENCE [LARGE SCALE GENOMIC DNA]</scope>
    <source>
        <strain evidence="3 4">R-67176</strain>
    </source>
</reference>
<evidence type="ECO:0000313" key="3">
    <source>
        <dbReference type="EMBL" id="ODR94982.1"/>
    </source>
</evidence>
<feature type="transmembrane region" description="Helical" evidence="1">
    <location>
        <begin position="175"/>
        <end position="197"/>
    </location>
</feature>
<gene>
    <name evidence="3" type="ORF">AUC70_04240</name>
</gene>
<feature type="chain" id="PRO_5009138409" description="HupE / UreJ protein" evidence="2">
    <location>
        <begin position="21"/>
        <end position="328"/>
    </location>
</feature>
<accession>A0A1E3VNB1</accession>
<sequence>MIRLLAAVFFLVTLHSAADAHELRPGFLEIRETGAEAYDIRFKVPARGDMRLGLHVRLPAECAETAPTHSERSGAALVEHSAVRCPGGLADREVSIDGLSGTFTDVVVRVESEDGAVQSARLTPDSPSFTVEAAPTWVETARTYFLLGVEHILLGVDHLLFVLALLLLVRDVWMLVKVITAFTVAHSITLALAALGWAQIPQAPVEAVIALSIMFVAAEVVRQTGPESDLTRRMPWLVAFAFGLLHGLGFGGALKEIGLPQSDVPLALLTFNLGVEAGQLLFVFTVVGASALVRRALSLDRAWLRTAVGYGIGSLAAVWFVQRVALFL</sequence>
<dbReference type="STRING" id="1774970.AUC70_04240"/>